<evidence type="ECO:0000256" key="2">
    <source>
        <dbReference type="ARBA" id="ARBA00022729"/>
    </source>
</evidence>
<keyword evidence="2" id="KW-0732">Signal</keyword>
<name>A0A6N1VGR0_9HYPH</name>
<feature type="domain" description="Heparinase II/III-like C-terminal" evidence="5">
    <location>
        <begin position="314"/>
        <end position="550"/>
    </location>
</feature>
<dbReference type="KEGG" id="orm:HTY61_17400"/>
<gene>
    <name evidence="6" type="ORF">HTY61_17400</name>
</gene>
<sequence length="568" mass="63468">MAQPSLMSDPGYWLSGARLYWSLVRRRIQKGPVFAWRFVGPVPERLVMVPPDLRPSDPLQARDIYEGRFSFSGRVVETGSESPFCVQPPSRAWEEQLHGFRWLRHLKGAESDLASANARALVNDWIQSHGRRFSGPAWTMRVTAARVIAWMQYSRLLLVDSDHAFYRSFMASLARQVRYLRGVAKALGDDHDALSVRIALCFASLVLPSSQRFEKNAARNLEYQLRRQILPDGGHVSRCPEVLPGLLADLLPLAQCYVSASRPVPQEIVRAVDRMFPALRFFRHSDGHIAMFQGAGSNSTDLVAAVLRHDQHGARPLAHMPHSGYQRLATGQSVVIADTGKPPTGAFAFAGHASCLAFEFSHGRQRLIVNSGIDRLDRENYREMARMTAAHSTLTVDDTSSARFARFGGGWPENRRRIVSGPSTVRVERHDDEAEPGFAAQHDGYMRPFGLWHERGISLHDGGERLEGYDRLMGGAHRKAGGEQHQFDIRFHLHPAVHAEKVGSRSVRLTTDQGETWEFTADGGDVTLDETVHFAGVAGPVRSQQVVVTGLWPQVETVGWTIRLRQNV</sequence>
<evidence type="ECO:0000256" key="3">
    <source>
        <dbReference type="ARBA" id="ARBA00022764"/>
    </source>
</evidence>
<dbReference type="EMBL" id="CP054836">
    <property type="protein sequence ID" value="QKV20096.1"/>
    <property type="molecule type" value="Genomic_DNA"/>
</dbReference>
<dbReference type="AlphaFoldDB" id="A0A6N1VGR0"/>
<evidence type="ECO:0000256" key="1">
    <source>
        <dbReference type="ARBA" id="ARBA00004418"/>
    </source>
</evidence>
<keyword evidence="4" id="KW-0456">Lyase</keyword>
<dbReference type="Pfam" id="PF07940">
    <property type="entry name" value="Hepar_II_III_C"/>
    <property type="match status" value="1"/>
</dbReference>
<dbReference type="RefSeq" id="WP_175277987.1">
    <property type="nucleotide sequence ID" value="NZ_CP054836.1"/>
</dbReference>
<keyword evidence="7" id="KW-1185">Reference proteome</keyword>
<organism evidence="6 7">
    <name type="scientific">Oricola thermophila</name>
    <dbReference type="NCBI Taxonomy" id="2742145"/>
    <lineage>
        <taxon>Bacteria</taxon>
        <taxon>Pseudomonadati</taxon>
        <taxon>Pseudomonadota</taxon>
        <taxon>Alphaproteobacteria</taxon>
        <taxon>Hyphomicrobiales</taxon>
        <taxon>Ahrensiaceae</taxon>
        <taxon>Oricola</taxon>
    </lineage>
</organism>
<dbReference type="InterPro" id="IPR008929">
    <property type="entry name" value="Chondroitin_lyas"/>
</dbReference>
<reference evidence="6 7" key="1">
    <citation type="submission" date="2020-06" db="EMBL/GenBank/DDBJ databases">
        <title>Oricola thermophila sp. nov. isolated from a tidal sediments.</title>
        <authorList>
            <person name="Kwon K.K."/>
            <person name="Yang S.-H."/>
            <person name="Park M.-J."/>
        </authorList>
    </citation>
    <scope>NUCLEOTIDE SEQUENCE [LARGE SCALE GENOMIC DNA]</scope>
    <source>
        <strain evidence="6 7">MEBiC13590</strain>
    </source>
</reference>
<dbReference type="Gene3D" id="1.50.10.100">
    <property type="entry name" value="Chondroitin AC/alginate lyase"/>
    <property type="match status" value="1"/>
</dbReference>
<evidence type="ECO:0000259" key="5">
    <source>
        <dbReference type="Pfam" id="PF07940"/>
    </source>
</evidence>
<dbReference type="Gene3D" id="2.70.98.70">
    <property type="match status" value="1"/>
</dbReference>
<evidence type="ECO:0000313" key="6">
    <source>
        <dbReference type="EMBL" id="QKV20096.1"/>
    </source>
</evidence>
<evidence type="ECO:0000313" key="7">
    <source>
        <dbReference type="Proteomes" id="UP000509367"/>
    </source>
</evidence>
<protein>
    <submittedName>
        <fullName evidence="6">Heparinase II/III family protein</fullName>
    </submittedName>
</protein>
<dbReference type="PANTHER" id="PTHR39210">
    <property type="entry name" value="HEPARIN-SULFATE LYASE"/>
    <property type="match status" value="1"/>
</dbReference>
<dbReference type="InterPro" id="IPR012480">
    <property type="entry name" value="Hepar_II_III_C"/>
</dbReference>
<dbReference type="GO" id="GO:0042597">
    <property type="term" value="C:periplasmic space"/>
    <property type="evidence" value="ECO:0007669"/>
    <property type="project" value="UniProtKB-SubCell"/>
</dbReference>
<comment type="subcellular location">
    <subcellularLocation>
        <location evidence="1">Periplasm</location>
    </subcellularLocation>
</comment>
<dbReference type="GO" id="GO:0016829">
    <property type="term" value="F:lyase activity"/>
    <property type="evidence" value="ECO:0007669"/>
    <property type="project" value="UniProtKB-KW"/>
</dbReference>
<dbReference type="PANTHER" id="PTHR39210:SF1">
    <property type="entry name" value="HEPARIN-SULFATE LYASE"/>
    <property type="match status" value="1"/>
</dbReference>
<evidence type="ECO:0000256" key="4">
    <source>
        <dbReference type="ARBA" id="ARBA00023239"/>
    </source>
</evidence>
<accession>A0A6N1VGR0</accession>
<proteinExistence type="predicted"/>
<dbReference type="Proteomes" id="UP000509367">
    <property type="component" value="Chromosome"/>
</dbReference>
<keyword evidence="3" id="KW-0574">Periplasm</keyword>